<accession>A0A8X6IMA3</accession>
<evidence type="ECO:0000313" key="1">
    <source>
        <dbReference type="EMBL" id="GFS49173.1"/>
    </source>
</evidence>
<organism evidence="1 2">
    <name type="scientific">Trichonephila inaurata madagascariensis</name>
    <dbReference type="NCBI Taxonomy" id="2747483"/>
    <lineage>
        <taxon>Eukaryota</taxon>
        <taxon>Metazoa</taxon>
        <taxon>Ecdysozoa</taxon>
        <taxon>Arthropoda</taxon>
        <taxon>Chelicerata</taxon>
        <taxon>Arachnida</taxon>
        <taxon>Araneae</taxon>
        <taxon>Araneomorphae</taxon>
        <taxon>Entelegynae</taxon>
        <taxon>Araneoidea</taxon>
        <taxon>Nephilidae</taxon>
        <taxon>Trichonephila</taxon>
        <taxon>Trichonephila inaurata</taxon>
    </lineage>
</organism>
<proteinExistence type="predicted"/>
<name>A0A8X6IMA3_9ARAC</name>
<dbReference type="AlphaFoldDB" id="A0A8X6IMA3"/>
<evidence type="ECO:0000313" key="2">
    <source>
        <dbReference type="Proteomes" id="UP000886998"/>
    </source>
</evidence>
<protein>
    <submittedName>
        <fullName evidence="1">Uncharacterized protein</fullName>
    </submittedName>
</protein>
<sequence length="153" mass="16794">MCGDRKDHHRTLATTSSNPLVAVWGMGKGKGDIHPLILAYRPRSDGVERLEPGSSRQGDFKTPVAVRKSFDWYALDKEKGGWLAHGVVPERWRVDIWMGWGLRPTLWGNAPCGSIKGPAAVVRCLKGAIVPKAKGLFILRVAPRTGSLVDDQN</sequence>
<dbReference type="EMBL" id="BMAV01026309">
    <property type="protein sequence ID" value="GFS49173.1"/>
    <property type="molecule type" value="Genomic_DNA"/>
</dbReference>
<dbReference type="Proteomes" id="UP000886998">
    <property type="component" value="Unassembled WGS sequence"/>
</dbReference>
<reference evidence="1" key="1">
    <citation type="submission" date="2020-08" db="EMBL/GenBank/DDBJ databases">
        <title>Multicomponent nature underlies the extraordinary mechanical properties of spider dragline silk.</title>
        <authorList>
            <person name="Kono N."/>
            <person name="Nakamura H."/>
            <person name="Mori M."/>
            <person name="Yoshida Y."/>
            <person name="Ohtoshi R."/>
            <person name="Malay A.D."/>
            <person name="Moran D.A.P."/>
            <person name="Tomita M."/>
            <person name="Numata K."/>
            <person name="Arakawa K."/>
        </authorList>
    </citation>
    <scope>NUCLEOTIDE SEQUENCE</scope>
</reference>
<gene>
    <name evidence="1" type="ORF">TNIN_490141</name>
</gene>
<keyword evidence="2" id="KW-1185">Reference proteome</keyword>
<comment type="caution">
    <text evidence="1">The sequence shown here is derived from an EMBL/GenBank/DDBJ whole genome shotgun (WGS) entry which is preliminary data.</text>
</comment>